<keyword evidence="1" id="KW-1133">Transmembrane helix</keyword>
<evidence type="ECO:0000256" key="1">
    <source>
        <dbReference type="SAM" id="Phobius"/>
    </source>
</evidence>
<sequence>MKVAKNRKLMVKIIVLFSLSSLFLVGYWTYIDTNKRKQQDMLKLIQEANKNILSVENNPHNNMNYVK</sequence>
<accession>A0A371YVM8</accession>
<reference evidence="2 3" key="1">
    <citation type="submission" date="2018-08" db="EMBL/GenBank/DDBJ databases">
        <title>The draft genome of Acinetobacter sichuanensis strain WCHAc060041.</title>
        <authorList>
            <person name="Qin J."/>
            <person name="Feng Y."/>
            <person name="Zong Z."/>
        </authorList>
    </citation>
    <scope>NUCLEOTIDE SEQUENCE [LARGE SCALE GENOMIC DNA]</scope>
    <source>
        <strain evidence="2 3">WCHAc060041</strain>
    </source>
</reference>
<evidence type="ECO:0000313" key="3">
    <source>
        <dbReference type="Proteomes" id="UP000240957"/>
    </source>
</evidence>
<dbReference type="Proteomes" id="UP000240957">
    <property type="component" value="Unassembled WGS sequence"/>
</dbReference>
<dbReference type="EMBL" id="PYIX02000001">
    <property type="protein sequence ID" value="RFC85523.1"/>
    <property type="molecule type" value="Genomic_DNA"/>
</dbReference>
<comment type="caution">
    <text evidence="2">The sequence shown here is derived from an EMBL/GenBank/DDBJ whole genome shotgun (WGS) entry which is preliminary data.</text>
</comment>
<protein>
    <submittedName>
        <fullName evidence="2">Uncharacterized protein</fullName>
    </submittedName>
</protein>
<gene>
    <name evidence="2" type="ORF">C9E89_000970</name>
</gene>
<organism evidence="2 3">
    <name type="scientific">Acinetobacter sichuanensis</name>
    <dbReference type="NCBI Taxonomy" id="2136183"/>
    <lineage>
        <taxon>Bacteria</taxon>
        <taxon>Pseudomonadati</taxon>
        <taxon>Pseudomonadota</taxon>
        <taxon>Gammaproteobacteria</taxon>
        <taxon>Moraxellales</taxon>
        <taxon>Moraxellaceae</taxon>
        <taxon>Acinetobacter</taxon>
    </lineage>
</organism>
<feature type="transmembrane region" description="Helical" evidence="1">
    <location>
        <begin position="9"/>
        <end position="30"/>
    </location>
</feature>
<dbReference type="AlphaFoldDB" id="A0A371YVM8"/>
<keyword evidence="1" id="KW-0472">Membrane</keyword>
<name>A0A371YVM8_9GAMM</name>
<evidence type="ECO:0000313" key="2">
    <source>
        <dbReference type="EMBL" id="RFC85523.1"/>
    </source>
</evidence>
<proteinExistence type="predicted"/>
<keyword evidence="1" id="KW-0812">Transmembrane</keyword>